<dbReference type="SUPFAM" id="SSF50978">
    <property type="entry name" value="WD40 repeat-like"/>
    <property type="match status" value="1"/>
</dbReference>
<evidence type="ECO:0000313" key="4">
    <source>
        <dbReference type="EMBL" id="SCM82137.1"/>
    </source>
</evidence>
<feature type="repeat" description="WD" evidence="3">
    <location>
        <begin position="406"/>
        <end position="447"/>
    </location>
</feature>
<dbReference type="RefSeq" id="WP_288184885.1">
    <property type="nucleotide sequence ID" value="NZ_LT608335.1"/>
</dbReference>
<organism evidence="4">
    <name type="scientific">uncultured Sporomusa sp</name>
    <dbReference type="NCBI Taxonomy" id="307249"/>
    <lineage>
        <taxon>Bacteria</taxon>
        <taxon>Bacillati</taxon>
        <taxon>Bacillota</taxon>
        <taxon>Negativicutes</taxon>
        <taxon>Selenomonadales</taxon>
        <taxon>Sporomusaceae</taxon>
        <taxon>Sporomusa</taxon>
        <taxon>environmental samples</taxon>
    </lineage>
</organism>
<reference evidence="4" key="1">
    <citation type="submission" date="2016-08" db="EMBL/GenBank/DDBJ databases">
        <authorList>
            <person name="Seilhamer J.J."/>
        </authorList>
    </citation>
    <scope>NUCLEOTIDE SEQUENCE</scope>
    <source>
        <strain evidence="4">86</strain>
    </source>
</reference>
<dbReference type="EMBL" id="FMJE01000004">
    <property type="protein sequence ID" value="SCM82137.1"/>
    <property type="molecule type" value="Genomic_DNA"/>
</dbReference>
<dbReference type="SMART" id="SM00320">
    <property type="entry name" value="WD40"/>
    <property type="match status" value="4"/>
</dbReference>
<feature type="repeat" description="WD" evidence="3">
    <location>
        <begin position="448"/>
        <end position="481"/>
    </location>
</feature>
<protein>
    <submittedName>
        <fullName evidence="4">Uncharacterized protein</fullName>
    </submittedName>
</protein>
<accession>A0A212LXE6</accession>
<dbReference type="InterPro" id="IPR050505">
    <property type="entry name" value="WDR55/POC1"/>
</dbReference>
<dbReference type="PANTHER" id="PTHR44019">
    <property type="entry name" value="WD REPEAT-CONTAINING PROTEIN 55"/>
    <property type="match status" value="1"/>
</dbReference>
<keyword evidence="1 3" id="KW-0853">WD repeat</keyword>
<dbReference type="AlphaFoldDB" id="A0A212LXE6"/>
<feature type="repeat" description="WD" evidence="3">
    <location>
        <begin position="577"/>
        <end position="618"/>
    </location>
</feature>
<gene>
    <name evidence="4" type="ORF">KL86SPO_40622</name>
</gene>
<dbReference type="Gene3D" id="2.130.10.10">
    <property type="entry name" value="YVTN repeat-like/Quinoprotein amine dehydrogenase"/>
    <property type="match status" value="2"/>
</dbReference>
<evidence type="ECO:0000256" key="1">
    <source>
        <dbReference type="ARBA" id="ARBA00022574"/>
    </source>
</evidence>
<proteinExistence type="predicted"/>
<keyword evidence="2" id="KW-0677">Repeat</keyword>
<evidence type="ECO:0000256" key="3">
    <source>
        <dbReference type="PROSITE-ProRule" id="PRU00221"/>
    </source>
</evidence>
<dbReference type="Pfam" id="PF00400">
    <property type="entry name" value="WD40"/>
    <property type="match status" value="3"/>
</dbReference>
<dbReference type="InterPro" id="IPR036322">
    <property type="entry name" value="WD40_repeat_dom_sf"/>
</dbReference>
<dbReference type="InterPro" id="IPR015943">
    <property type="entry name" value="WD40/YVTN_repeat-like_dom_sf"/>
</dbReference>
<name>A0A212LXE6_9FIRM</name>
<dbReference type="PANTHER" id="PTHR44019:SF8">
    <property type="entry name" value="POC1 CENTRIOLAR PROTEIN HOMOLOG"/>
    <property type="match status" value="1"/>
</dbReference>
<dbReference type="PROSITE" id="PS50082">
    <property type="entry name" value="WD_REPEATS_2"/>
    <property type="match status" value="3"/>
</dbReference>
<sequence length="701" mass="75598">MALQDEDKEYLWQLSWIYPGGYIAELESLAEAVIKEQLAGGERQNIREIVWGIMAKIQPEQENGLSKAAADDAAAAQAEAEAVIREKVLAALRDGQPHLPAEMGPEVIGPLVAALAGKDELAANARAALSRLTDGSAIDTLCGLWAESRNPHLEQIILEAGYLASQPLGLRLLTVLKTGADRRMLAEGPALIPELLAAVDDADRSIAGRARRLLLTLTDRQAINAVCEMVLAGENERLKHWAAIARYAPATASKAALYYCITGQWENYYALDWQETRPLLTKGYNQATPAERQLFLAAARRSGHSLLLAGLLLEGGSRDEYEELTDDDWAAMLDMLVSQERWQELYRLAYRAPAGWAAEIVLALDSAGWVPKNWEYTGWEKICANCPPAGRELFVPAGRQPVMLEMQEVQAVIECVAIHPNGRIVAGGGSDGRLRLWQVVSGSLWRTVDLHTDGITAITFTPDGRYLVTAGREAKVHVWRMPDIKWVSSVSGQPGLVTAITADNGGRLLALACPGGVLPARVWTWDGAYMANRGQYPGSLFAAGTLNLEQSKAAGGGRDGKIRIYTLAGGKGGNRSWAAHAGPVKAMLFSGDGRLLITHGADDMIKVWTVEGSKLLWSAGCSGRLLAVSRDAAVAAVAGPGGSIALQQLRFTKPLALATHADWQQALVLLAAPECPPEARQATAFFEAVLAAKFRYDITLA</sequence>
<dbReference type="InterPro" id="IPR001680">
    <property type="entry name" value="WD40_rpt"/>
</dbReference>
<evidence type="ECO:0000256" key="2">
    <source>
        <dbReference type="ARBA" id="ARBA00022737"/>
    </source>
</evidence>
<dbReference type="PROSITE" id="PS50294">
    <property type="entry name" value="WD_REPEATS_REGION"/>
    <property type="match status" value="3"/>
</dbReference>